<keyword evidence="1 4" id="KW-0808">Transferase</keyword>
<dbReference type="EMBL" id="RHIB01000001">
    <property type="protein sequence ID" value="RNA70131.1"/>
    <property type="molecule type" value="Genomic_DNA"/>
</dbReference>
<evidence type="ECO:0000259" key="3">
    <source>
        <dbReference type="PROSITE" id="PS51186"/>
    </source>
</evidence>
<evidence type="ECO:0000256" key="2">
    <source>
        <dbReference type="ARBA" id="ARBA00023315"/>
    </source>
</evidence>
<evidence type="ECO:0000313" key="4">
    <source>
        <dbReference type="EMBL" id="RNA70131.1"/>
    </source>
</evidence>
<proteinExistence type="predicted"/>
<dbReference type="PANTHER" id="PTHR43626">
    <property type="entry name" value="ACYL-COA N-ACYLTRANSFERASE"/>
    <property type="match status" value="1"/>
</dbReference>
<dbReference type="PANTHER" id="PTHR43626:SF4">
    <property type="entry name" value="GCN5-RELATED N-ACETYLTRANSFERASE 2, CHLOROPLASTIC"/>
    <property type="match status" value="1"/>
</dbReference>
<reference evidence="4 5" key="1">
    <citation type="submission" date="2018-10" db="EMBL/GenBank/DDBJ databases">
        <title>Bacillus Keqinensis sp. nov., a moderately halophilic bacterium isolated from a saline-alkaline lake.</title>
        <authorList>
            <person name="Wang H."/>
        </authorList>
    </citation>
    <scope>NUCLEOTIDE SEQUENCE [LARGE SCALE GENOMIC DNA]</scope>
    <source>
        <strain evidence="4 5">KQ-3</strain>
    </source>
</reference>
<evidence type="ECO:0000313" key="5">
    <source>
        <dbReference type="Proteomes" id="UP000278746"/>
    </source>
</evidence>
<dbReference type="OrthoDB" id="9775804at2"/>
<dbReference type="InterPro" id="IPR016181">
    <property type="entry name" value="Acyl_CoA_acyltransferase"/>
</dbReference>
<name>A0A3M7TXW8_9BACI</name>
<organism evidence="4 5">
    <name type="scientific">Alteribacter keqinensis</name>
    <dbReference type="NCBI Taxonomy" id="2483800"/>
    <lineage>
        <taxon>Bacteria</taxon>
        <taxon>Bacillati</taxon>
        <taxon>Bacillota</taxon>
        <taxon>Bacilli</taxon>
        <taxon>Bacillales</taxon>
        <taxon>Bacillaceae</taxon>
        <taxon>Alteribacter</taxon>
    </lineage>
</organism>
<dbReference type="SUPFAM" id="SSF55729">
    <property type="entry name" value="Acyl-CoA N-acyltransferases (Nat)"/>
    <property type="match status" value="1"/>
</dbReference>
<sequence length="133" mass="15007">MIEYKTDLEGITEEMLDGFFVGWPDAPSKGTHLRLLESSDKRVVALERGVAVGFITAVSDGVLSAYIPFLEVLPDYQGRGIGETLVKKMLEELDGLYMIDLMCDPELQPYYERLGMQRSHGMVVRNYQNQSGR</sequence>
<dbReference type="RefSeq" id="WP_122897641.1">
    <property type="nucleotide sequence ID" value="NZ_RHIB01000001.1"/>
</dbReference>
<dbReference type="Gene3D" id="3.40.630.30">
    <property type="match status" value="1"/>
</dbReference>
<dbReference type="InterPro" id="IPR045039">
    <property type="entry name" value="NSI-like"/>
</dbReference>
<gene>
    <name evidence="4" type="ORF">EBO34_09440</name>
</gene>
<keyword evidence="5" id="KW-1185">Reference proteome</keyword>
<dbReference type="GO" id="GO:0005737">
    <property type="term" value="C:cytoplasm"/>
    <property type="evidence" value="ECO:0007669"/>
    <property type="project" value="TreeGrafter"/>
</dbReference>
<comment type="caution">
    <text evidence="4">The sequence shown here is derived from an EMBL/GenBank/DDBJ whole genome shotgun (WGS) entry which is preliminary data.</text>
</comment>
<dbReference type="PROSITE" id="PS51186">
    <property type="entry name" value="GNAT"/>
    <property type="match status" value="1"/>
</dbReference>
<evidence type="ECO:0000256" key="1">
    <source>
        <dbReference type="ARBA" id="ARBA00022679"/>
    </source>
</evidence>
<dbReference type="InterPro" id="IPR000182">
    <property type="entry name" value="GNAT_dom"/>
</dbReference>
<keyword evidence="2" id="KW-0012">Acyltransferase</keyword>
<dbReference type="Pfam" id="PF00583">
    <property type="entry name" value="Acetyltransf_1"/>
    <property type="match status" value="1"/>
</dbReference>
<dbReference type="GO" id="GO:0008080">
    <property type="term" value="F:N-acetyltransferase activity"/>
    <property type="evidence" value="ECO:0007669"/>
    <property type="project" value="InterPro"/>
</dbReference>
<dbReference type="CDD" id="cd04301">
    <property type="entry name" value="NAT_SF"/>
    <property type="match status" value="1"/>
</dbReference>
<accession>A0A3M7TXW8</accession>
<feature type="domain" description="N-acetyltransferase" evidence="3">
    <location>
        <begin position="2"/>
        <end position="133"/>
    </location>
</feature>
<dbReference type="AlphaFoldDB" id="A0A3M7TXW8"/>
<protein>
    <submittedName>
        <fullName evidence="4">GNAT family N-acetyltransferase</fullName>
    </submittedName>
</protein>
<dbReference type="Proteomes" id="UP000278746">
    <property type="component" value="Unassembled WGS sequence"/>
</dbReference>